<protein>
    <submittedName>
        <fullName evidence="1">Uncharacterized protein</fullName>
    </submittedName>
</protein>
<dbReference type="Proteomes" id="UP001274896">
    <property type="component" value="Unassembled WGS sequence"/>
</dbReference>
<dbReference type="AlphaFoldDB" id="A0AAE0QSF4"/>
<proteinExistence type="predicted"/>
<dbReference type="EMBL" id="JAUCMX010000011">
    <property type="protein sequence ID" value="KAK3531178.1"/>
    <property type="molecule type" value="Genomic_DNA"/>
</dbReference>
<dbReference type="PANTHER" id="PTHR33887">
    <property type="entry name" value="PB1 DOMAIN-CONTAINING PROTEIN"/>
    <property type="match status" value="1"/>
</dbReference>
<comment type="caution">
    <text evidence="1">The sequence shown here is derived from an EMBL/GenBank/DDBJ whole genome shotgun (WGS) entry which is preliminary data.</text>
</comment>
<organism evidence="1 2">
    <name type="scientific">Hemibagrus guttatus</name>
    <dbReference type="NCBI Taxonomy" id="175788"/>
    <lineage>
        <taxon>Eukaryota</taxon>
        <taxon>Metazoa</taxon>
        <taxon>Chordata</taxon>
        <taxon>Craniata</taxon>
        <taxon>Vertebrata</taxon>
        <taxon>Euteleostomi</taxon>
        <taxon>Actinopterygii</taxon>
        <taxon>Neopterygii</taxon>
        <taxon>Teleostei</taxon>
        <taxon>Ostariophysi</taxon>
        <taxon>Siluriformes</taxon>
        <taxon>Bagridae</taxon>
        <taxon>Hemibagrus</taxon>
    </lineage>
</organism>
<name>A0AAE0QSF4_9TELE</name>
<dbReference type="Pfam" id="PF15874">
    <property type="entry name" value="Il2rg"/>
    <property type="match status" value="1"/>
</dbReference>
<reference evidence="1" key="1">
    <citation type="submission" date="2023-06" db="EMBL/GenBank/DDBJ databases">
        <title>Male Hemibagrus guttatus genome.</title>
        <authorList>
            <person name="Bian C."/>
        </authorList>
    </citation>
    <scope>NUCLEOTIDE SEQUENCE</scope>
    <source>
        <strain evidence="1">Male_cb2023</strain>
        <tissue evidence="1">Muscle</tissue>
    </source>
</reference>
<evidence type="ECO:0000313" key="2">
    <source>
        <dbReference type="Proteomes" id="UP001274896"/>
    </source>
</evidence>
<gene>
    <name evidence="1" type="ORF">QTP70_015145</name>
</gene>
<keyword evidence="2" id="KW-1185">Reference proteome</keyword>
<dbReference type="PANTHER" id="PTHR33887:SF5">
    <property type="entry name" value="PB1 DOMAIN-CONTAINING PROTEIN"/>
    <property type="match status" value="1"/>
</dbReference>
<sequence length="155" mass="17533">MFITVLHGDNQRSLFNTQCKTVVLLDWIKVKCGCRREAEIDLVNLNGQMMNLPHHQSAVASDVLGQREEYILVSISRNSDSSNPVYTPLLHNYDLPDPQCLVQLREAKTEQETCASAEEGRLNRTLTSSISAESQPKPYKQIRFSSASTFQVYPM</sequence>
<accession>A0AAE0QSF4</accession>
<evidence type="ECO:0000313" key="1">
    <source>
        <dbReference type="EMBL" id="KAK3531178.1"/>
    </source>
</evidence>
<dbReference type="InterPro" id="IPR039471">
    <property type="entry name" value="CXorf65-like"/>
</dbReference>